<dbReference type="PROSITE" id="PS50106">
    <property type="entry name" value="PDZ"/>
    <property type="match status" value="1"/>
</dbReference>
<keyword evidence="12" id="KW-1185">Reference proteome</keyword>
<dbReference type="Gene3D" id="1.10.10.10">
    <property type="entry name" value="Winged helix-like DNA-binding domain superfamily/Winged helix DNA-binding domain"/>
    <property type="match status" value="2"/>
</dbReference>
<dbReference type="InterPro" id="IPR036390">
    <property type="entry name" value="WH_DNA-bd_sf"/>
</dbReference>
<dbReference type="PANTHER" id="PTHR47961">
    <property type="entry name" value="DNA POLYMERASE THETA, PUTATIVE (AFU_ORTHOLOGUE AFUA_1G05260)-RELATED"/>
    <property type="match status" value="1"/>
</dbReference>
<evidence type="ECO:0000313" key="11">
    <source>
        <dbReference type="EMBL" id="CEF61314.1"/>
    </source>
</evidence>
<evidence type="ECO:0000256" key="3">
    <source>
        <dbReference type="ARBA" id="ARBA00022801"/>
    </source>
</evidence>
<dbReference type="PANTHER" id="PTHR47961:SF13">
    <property type="entry name" value="ACTIVATING SIGNAL COINTEGRATOR 1 COMPLEX SUBUNIT 3"/>
    <property type="match status" value="1"/>
</dbReference>
<reference evidence="13" key="3">
    <citation type="submission" date="2020-12" db="UniProtKB">
        <authorList>
            <consortium name="WormBaseParasite"/>
        </authorList>
    </citation>
    <scope>IDENTIFICATION</scope>
</reference>
<evidence type="ECO:0000256" key="4">
    <source>
        <dbReference type="ARBA" id="ARBA00022806"/>
    </source>
</evidence>
<dbReference type="InterPro" id="IPR050474">
    <property type="entry name" value="Hel308_SKI2-like"/>
</dbReference>
<dbReference type="OMA" id="LEYTYMW"/>
<dbReference type="SMART" id="SM00490">
    <property type="entry name" value="HELICc"/>
    <property type="match status" value="2"/>
</dbReference>
<comment type="similarity">
    <text evidence="1">Belongs to the helicase family. SKI2 subfamily.</text>
</comment>
<feature type="domain" description="Helicase ATP-binding" evidence="9">
    <location>
        <begin position="1464"/>
        <end position="1647"/>
    </location>
</feature>
<dbReference type="SUPFAM" id="SSF81296">
    <property type="entry name" value="E set domains"/>
    <property type="match status" value="1"/>
</dbReference>
<dbReference type="InterPro" id="IPR014001">
    <property type="entry name" value="Helicase_ATP-bd"/>
</dbReference>
<dbReference type="FunFam" id="3.40.50.300:FF:000231">
    <property type="entry name" value="Activating signal cointegrator 1 complex subunit 3"/>
    <property type="match status" value="1"/>
</dbReference>
<feature type="domain" description="PDZ" evidence="8">
    <location>
        <begin position="19"/>
        <end position="92"/>
    </location>
</feature>
<dbReference type="Pfam" id="PF23445">
    <property type="entry name" value="WHD_SNRNP200"/>
    <property type="match status" value="2"/>
</dbReference>
<dbReference type="GO" id="GO:0016787">
    <property type="term" value="F:hydrolase activity"/>
    <property type="evidence" value="ECO:0007669"/>
    <property type="project" value="UniProtKB-KW"/>
</dbReference>
<keyword evidence="3" id="KW-0378">Hydrolase</keyword>
<evidence type="ECO:0000256" key="1">
    <source>
        <dbReference type="ARBA" id="ARBA00010140"/>
    </source>
</evidence>
<dbReference type="Gene3D" id="2.30.42.10">
    <property type="match status" value="1"/>
</dbReference>
<protein>
    <recommendedName>
        <fullName evidence="6">U5 small nuclear ribonucleoprotein 200 kDa helicase</fullName>
    </recommendedName>
</protein>
<dbReference type="Gene3D" id="3.40.50.300">
    <property type="entry name" value="P-loop containing nucleotide triphosphate hydrolases"/>
    <property type="match status" value="4"/>
</dbReference>
<feature type="domain" description="Helicase C-terminal" evidence="10">
    <location>
        <begin position="1690"/>
        <end position="1887"/>
    </location>
</feature>
<dbReference type="OrthoDB" id="5575at2759"/>
<evidence type="ECO:0000313" key="12">
    <source>
        <dbReference type="Proteomes" id="UP000035682"/>
    </source>
</evidence>
<evidence type="ECO:0000256" key="2">
    <source>
        <dbReference type="ARBA" id="ARBA00022741"/>
    </source>
</evidence>
<dbReference type="Gene3D" id="1.10.3380.10">
    <property type="entry name" value="Sec63 N-terminal domain-like domain"/>
    <property type="match status" value="2"/>
</dbReference>
<dbReference type="InterPro" id="IPR001478">
    <property type="entry name" value="PDZ"/>
</dbReference>
<reference evidence="12" key="2">
    <citation type="submission" date="2014-09" db="EMBL/GenBank/DDBJ databases">
        <authorList>
            <person name="Martin A.A."/>
        </authorList>
    </citation>
    <scope>NUCLEOTIDE SEQUENCE</scope>
    <source>
        <strain evidence="12">ED321</strain>
    </source>
</reference>
<sequence length="2303" mass="264429">MSTISSSPSPSCNIDKKITFEVPLEDGDSLGVTINQNLVIVKILKRSIGEKFLQIGDIIISLNGTLIKDSSTFYNMLDAIETKVIITIKRNDTRTREMLLKVQIPENREVNISRKSGYEYFLATLSVSNERKLGIGIRHFGNKVIVSKCELGSISDEIFIPGDRICDVEGIPVSDKNVCKKLIIKFLQMKNVVTLVIERPDSEIAENWINKVLSQKNDSNPSYRMNTDVQRIAAQERQKIKAYEKPTKSILSTNSNQNSKGIKFEEDVLEYYIVSDNEGKELKKILCKGNNMDSNNYGYILIDITNQIRDSFIEHEIIINHLFDLLKTPRSSDDLQFELCDLLGFERFELISLILENRDSILKELSQSEHEKLKKINRINEIKNSTITMKNSLAGSNFSFQVKEDTKLKKDVKKLEKKFKKEMKELYKNVGADERKDIELAIQESLKTNDDLILYTDNFCDIIDNHKENNVKLPYVFSDARNSNRITMLMSGYKMTLPKGSTRKDFPTYEEVTIPGISKNDTPENDVDSKYTKLRVSEIDPFCARGFLKFKYLNIIQSIVYEQAYNTSENLLICAPTGAGKTNIAMLTIMRCISDHRDDCGNINKGDFKIIYICPMKALASEMTESFGKRLAHFGLQVKELTGDTNLTKKEMDSTNMLILTPEKWDVISRKSNSSDESGSFFNSNVKLMIIDEVHLLNDERGAVIEAIVARALREMVICQKKIRFVGLSATLPNYEDAAEFLHVDKMKGLFVFDDKFRPVPLEMSFIGVKKQVIKFVKNSKVNEKKNGTTDTPVIPDHIQVKPPTKDKPNISTEDMLDMITYDKVKNFVNKKQQVLVFVHARNATWRLAETFRELAVTNNELDDFLVNNIYDPEYVLAKKKVEKAKNNRLLELFCLGFGIHHAGMQRSERNLIESMFLAGHINVLFCTATLAWGVNLPASAVVIRGTDVFDSSKGAMSDLSILDVQQIFGRAGRPQFNESMGYGVIITHHSKMDKYLGMLSHSLPIESQFVNKILDNLNAEISRGSVTNIKEAISWIRSTFYYIRAKINPLVYGISYNEKRQDPDLENHLTQLVYSAAKKLDNLHMIVFDSINGFMSPTDLGRIASNFYVSSDTMEVFLADRHMENITLEPQMTEGQILSLLSEAAEFNSLKIRDDDIEDLQYIKQNVCKFKAKCDLTFVSGKVNILLQAYISRFQSKNFTLNGETMYIIQNAPRLCRALFEISLKKGWLHTTVKFLTLTRCIENRLWYFDCPLRQLQGMYNETILRKLEQKNLSYYDLYEMEEKEISQLLRVDAKKVYDGIHLLPMLEIEGTVKPITHSIIQINVILKSMFNWSDKLFGNDISTPFWLFIENVNENRILHHELINFPKKKVYEKENLELTITIPINDNETNDCYQIRIAHNYYLVEDYCYPISMHNCIFPISNMTHTDLLPLDPLPIKALKNPNYESLYNFEYFNPIQTQLFFKLYHTSDHVLIGAPTGSGKTLCAELAIFHTLNKDNIKRKIVYIAPLKALVRERVDDWKSRMEKQLNISVVEISGDYTPSSRVLENASVLVTTPEKWDGIMRSWETRRYVRNVDCVIIDEIHLLGVERGAVVEAFVTRLKMINEKRRKAAIKNIEEIRIIGLSTALANAGDVAEWLGVNEYGLFNFRSSVRLVPISIHIAGFPGIHYCPRMALMNKPAFNAIKTYSPKKPVLIFVASRRQTRITAQAFIPLLSLESDPTQWVNMTTEEMEILLATTKDEYLRLTLPFGIGMHHAGLSKNERVMVEKLFVEKKIQILVTTATLAWGINCPAHLVIVKGTEYYDGKKGRYVDFPVTDIMQMVGRAGRPQYDQSAVAVVYVQDIKKNFYKNFLYQPFPVESSLLEYLPNHINAEICAGIIKNKQDAMDYLSGTYFYRRLFNNPSFYGLEEATKEGLIAYLVDVIDNCLQKLIDSCCIKISNIDKTHFKSTPYGKIASNYYLQHTSLKHMLDEIGPNSTIEELLQIMSDMPEYSEVPVRHNEDLLNEEISRQLPLKLGKYATFDSSHTKVFLMYQAHLSRFQLPVDYRTDLRSCLDSCLRIIQAMYEYSYVRGYLKTSINVLILQQMIIQGRWHYDHYLLCLPYFDNSSVLSLGEHFTIPLLQKHLKLDNMEKIDDNIRNNAFAFFKKKTILDYTEIKKIIDILIRYPIISVDKLSISPLMKRNLIIPSITTNFKNGEKISLTSNTSYSINLKLSFSSVSKFDNNIVYSKFTKQKMPGYIVILANSTNEEFLATTRINSGRDTSICKLLFTTPKIYGVFRYTIYIFSDSYLGIDQEYNFLVNIQ</sequence>
<evidence type="ECO:0000259" key="10">
    <source>
        <dbReference type="PROSITE" id="PS51194"/>
    </source>
</evidence>
<dbReference type="PIRSF" id="PIRSF039073">
    <property type="entry name" value="BRR2"/>
    <property type="match status" value="1"/>
</dbReference>
<dbReference type="GO" id="GO:0005524">
    <property type="term" value="F:ATP binding"/>
    <property type="evidence" value="ECO:0007669"/>
    <property type="project" value="UniProtKB-KW"/>
</dbReference>
<dbReference type="PROSITE" id="PS51194">
    <property type="entry name" value="HELICASE_CTER"/>
    <property type="match status" value="2"/>
</dbReference>
<keyword evidence="4" id="KW-0347">Helicase</keyword>
<dbReference type="SMART" id="SM00973">
    <property type="entry name" value="Sec63"/>
    <property type="match status" value="2"/>
</dbReference>
<dbReference type="FunFam" id="1.10.10.10:FF:000012">
    <property type="entry name" value="U5 small nuclear ribonucleoprotein helicase"/>
    <property type="match status" value="1"/>
</dbReference>
<dbReference type="InterPro" id="IPR011545">
    <property type="entry name" value="DEAD/DEAH_box_helicase_dom"/>
</dbReference>
<name>A0A090L1H1_STRRB</name>
<dbReference type="SUPFAM" id="SSF158702">
    <property type="entry name" value="Sec63 N-terminal domain-like"/>
    <property type="match status" value="2"/>
</dbReference>
<evidence type="ECO:0000259" key="9">
    <source>
        <dbReference type="PROSITE" id="PS51192"/>
    </source>
</evidence>
<dbReference type="InterPro" id="IPR036034">
    <property type="entry name" value="PDZ_sf"/>
</dbReference>
<gene>
    <name evidence="11 13 14" type="ORF">SRAE_0000044000</name>
</gene>
<dbReference type="Gene3D" id="2.60.40.150">
    <property type="entry name" value="C2 domain"/>
    <property type="match status" value="2"/>
</dbReference>
<keyword evidence="2" id="KW-0547">Nucleotide-binding</keyword>
<dbReference type="InterPro" id="IPR001650">
    <property type="entry name" value="Helicase_C-like"/>
</dbReference>
<dbReference type="Gene3D" id="1.10.150.20">
    <property type="entry name" value="5' to 3' exonuclease, C-terminal subdomain"/>
    <property type="match status" value="1"/>
</dbReference>
<dbReference type="CDD" id="cd18795">
    <property type="entry name" value="SF2_C_Ski2"/>
    <property type="match status" value="2"/>
</dbReference>
<dbReference type="SUPFAM" id="SSF46785">
    <property type="entry name" value="Winged helix' DNA-binding domain"/>
    <property type="match status" value="2"/>
</dbReference>
<dbReference type="InterPro" id="IPR014756">
    <property type="entry name" value="Ig_E-set"/>
</dbReference>
<evidence type="ECO:0000256" key="6">
    <source>
        <dbReference type="ARBA" id="ARBA00034541"/>
    </source>
</evidence>
<dbReference type="WBParaSite" id="SRAE_0000044000.1">
    <property type="protein sequence ID" value="SRAE_0000044000.1"/>
    <property type="gene ID" value="WBGene00256184"/>
</dbReference>
<evidence type="ECO:0000259" key="8">
    <source>
        <dbReference type="PROSITE" id="PS50106"/>
    </source>
</evidence>
<dbReference type="InterPro" id="IPR035892">
    <property type="entry name" value="C2_domain_sf"/>
</dbReference>
<feature type="domain" description="Helicase C-terminal" evidence="10">
    <location>
        <begin position="824"/>
        <end position="1034"/>
    </location>
</feature>
<dbReference type="InterPro" id="IPR027417">
    <property type="entry name" value="P-loop_NTPase"/>
</dbReference>
<feature type="domain" description="Helicase ATP-binding" evidence="9">
    <location>
        <begin position="562"/>
        <end position="750"/>
    </location>
</feature>
<dbReference type="SUPFAM" id="SSF52540">
    <property type="entry name" value="P-loop containing nucleoside triphosphate hydrolases"/>
    <property type="match status" value="4"/>
</dbReference>
<accession>A0A090L1H1</accession>
<dbReference type="CTD" id="36373682"/>
<dbReference type="PROSITE" id="PS51192">
    <property type="entry name" value="HELICASE_ATP_BIND_1"/>
    <property type="match status" value="2"/>
</dbReference>
<dbReference type="InterPro" id="IPR004179">
    <property type="entry name" value="Sec63-dom"/>
</dbReference>
<dbReference type="FunFam" id="1.10.10.10:FF:000024">
    <property type="entry name" value="U5 small nuclear ribonucleoprotein helicase"/>
    <property type="match status" value="1"/>
</dbReference>
<dbReference type="FunFam" id="3.40.50.300:FF:003287">
    <property type="entry name" value="U5 small nuclear ribonucleoprotein 200 kDa helicase"/>
    <property type="match status" value="1"/>
</dbReference>
<keyword evidence="5" id="KW-0067">ATP-binding</keyword>
<dbReference type="GeneID" id="36373682"/>
<dbReference type="RefSeq" id="XP_024500523.1">
    <property type="nucleotide sequence ID" value="XM_024646331.1"/>
</dbReference>
<dbReference type="Proteomes" id="UP000035682">
    <property type="component" value="Unplaced"/>
</dbReference>
<organism evidence="11">
    <name type="scientific">Strongyloides ratti</name>
    <name type="common">Parasitic roundworm</name>
    <dbReference type="NCBI Taxonomy" id="34506"/>
    <lineage>
        <taxon>Eukaryota</taxon>
        <taxon>Metazoa</taxon>
        <taxon>Ecdysozoa</taxon>
        <taxon>Nematoda</taxon>
        <taxon>Chromadorea</taxon>
        <taxon>Rhabditida</taxon>
        <taxon>Tylenchina</taxon>
        <taxon>Panagrolaimomorpha</taxon>
        <taxon>Strongyloidoidea</taxon>
        <taxon>Strongyloididae</taxon>
        <taxon>Strongyloides</taxon>
    </lineage>
</organism>
<dbReference type="InterPro" id="IPR057842">
    <property type="entry name" value="WH_MER3"/>
</dbReference>
<dbReference type="SUPFAM" id="SSF50156">
    <property type="entry name" value="PDZ domain-like"/>
    <property type="match status" value="2"/>
</dbReference>
<dbReference type="WormBase" id="SRAE_0000044000">
    <property type="protein sequence ID" value="SRP08423"/>
    <property type="gene ID" value="WBGene00256184"/>
</dbReference>
<dbReference type="SMART" id="SM00228">
    <property type="entry name" value="PDZ"/>
    <property type="match status" value="2"/>
</dbReference>
<dbReference type="GO" id="GO:0004386">
    <property type="term" value="F:helicase activity"/>
    <property type="evidence" value="ECO:0007669"/>
    <property type="project" value="UniProtKB-KW"/>
</dbReference>
<dbReference type="InterPro" id="IPR003593">
    <property type="entry name" value="AAA+_ATPase"/>
</dbReference>
<reference evidence="11" key="1">
    <citation type="submission" date="2014-09" db="EMBL/GenBank/DDBJ databases">
        <authorList>
            <person name="Aslett A.Martin."/>
        </authorList>
    </citation>
    <scope>NUCLEOTIDE SEQUENCE</scope>
    <source>
        <strain evidence="11">ED321 Heterogonic</strain>
    </source>
</reference>
<dbReference type="SMART" id="SM00382">
    <property type="entry name" value="AAA"/>
    <property type="match status" value="2"/>
</dbReference>
<dbReference type="Pfam" id="PF00271">
    <property type="entry name" value="Helicase_C"/>
    <property type="match status" value="2"/>
</dbReference>
<evidence type="ECO:0000313" key="13">
    <source>
        <dbReference type="WBParaSite" id="SRAE_0000044000.1"/>
    </source>
</evidence>
<comment type="function">
    <text evidence="7">Catalyzes the ATP-dependent unwinding of U4/U6 RNA duplices, an essential step in the assembly of a catalytically active spliceosome. Plays a role in pre-mRNA splicing.</text>
</comment>
<dbReference type="Pfam" id="PF00270">
    <property type="entry name" value="DEAD"/>
    <property type="match status" value="2"/>
</dbReference>
<dbReference type="SMART" id="SM00487">
    <property type="entry name" value="DEXDc"/>
    <property type="match status" value="2"/>
</dbReference>
<dbReference type="GO" id="GO:0003676">
    <property type="term" value="F:nucleic acid binding"/>
    <property type="evidence" value="ECO:0007669"/>
    <property type="project" value="InterPro"/>
</dbReference>
<evidence type="ECO:0000256" key="5">
    <source>
        <dbReference type="ARBA" id="ARBA00022840"/>
    </source>
</evidence>
<dbReference type="FunFam" id="1.10.3380.10:FF:000002">
    <property type="entry name" value="Activating signal cointegrator 1 complex subunit 3"/>
    <property type="match status" value="1"/>
</dbReference>
<dbReference type="EMBL" id="LN609406">
    <property type="protein sequence ID" value="CEF61314.1"/>
    <property type="molecule type" value="Genomic_DNA"/>
</dbReference>
<evidence type="ECO:0000313" key="14">
    <source>
        <dbReference type="WormBase" id="SRAE_0000044000"/>
    </source>
</evidence>
<evidence type="ECO:0000256" key="7">
    <source>
        <dbReference type="ARBA" id="ARBA00054527"/>
    </source>
</evidence>
<proteinExistence type="inferred from homology"/>
<dbReference type="Pfam" id="PF02889">
    <property type="entry name" value="Sec63"/>
    <property type="match status" value="2"/>
</dbReference>
<dbReference type="InterPro" id="IPR036388">
    <property type="entry name" value="WH-like_DNA-bd_sf"/>
</dbReference>